<dbReference type="InterPro" id="IPR007375">
    <property type="entry name" value="SoxG"/>
</dbReference>
<dbReference type="Gene3D" id="3.30.1360.120">
    <property type="entry name" value="Probable tRNA modification gtpase trme, domain 1"/>
    <property type="match status" value="1"/>
</dbReference>
<dbReference type="EMBL" id="JBHRSE010000071">
    <property type="protein sequence ID" value="MFC3024416.1"/>
    <property type="molecule type" value="Genomic_DNA"/>
</dbReference>
<evidence type="ECO:0000313" key="1">
    <source>
        <dbReference type="EMBL" id="MFC3024416.1"/>
    </source>
</evidence>
<dbReference type="Proteomes" id="UP001595384">
    <property type="component" value="Unassembled WGS sequence"/>
</dbReference>
<keyword evidence="2" id="KW-1185">Reference proteome</keyword>
<dbReference type="SUPFAM" id="SSF103025">
    <property type="entry name" value="Folate-binding domain"/>
    <property type="match status" value="1"/>
</dbReference>
<gene>
    <name evidence="1" type="ORF">ACFODT_11335</name>
</gene>
<dbReference type="Pfam" id="PF04268">
    <property type="entry name" value="SoxG"/>
    <property type="match status" value="1"/>
</dbReference>
<name>A0ABV7CAZ7_9VIBR</name>
<proteinExistence type="predicted"/>
<evidence type="ECO:0000313" key="2">
    <source>
        <dbReference type="Proteomes" id="UP001595384"/>
    </source>
</evidence>
<dbReference type="InterPro" id="IPR027266">
    <property type="entry name" value="TrmE/GcvT-like"/>
</dbReference>
<protein>
    <submittedName>
        <fullName evidence="1">Sarcosine oxidase subunit gamma</fullName>
    </submittedName>
</protein>
<accession>A0ABV7CAZ7</accession>
<reference evidence="2" key="1">
    <citation type="journal article" date="2019" name="Int. J. Syst. Evol. Microbiol.">
        <title>The Global Catalogue of Microorganisms (GCM) 10K type strain sequencing project: providing services to taxonomists for standard genome sequencing and annotation.</title>
        <authorList>
            <consortium name="The Broad Institute Genomics Platform"/>
            <consortium name="The Broad Institute Genome Sequencing Center for Infectious Disease"/>
            <person name="Wu L."/>
            <person name="Ma J."/>
        </authorList>
    </citation>
    <scope>NUCLEOTIDE SEQUENCE [LARGE SCALE GENOMIC DNA]</scope>
    <source>
        <strain evidence="2">KCTC 62784</strain>
    </source>
</reference>
<dbReference type="Gene3D" id="3.30.70.1520">
    <property type="entry name" value="Heterotetrameric sarcosine oxidase"/>
    <property type="match status" value="1"/>
</dbReference>
<sequence>MSDVVSSNKTEVNATQDVAVMDHYCTRPAQSPIFDDQKHFSIQPTTSKAGAVMKELAFMGHLILRGNSDNPDFVRGVSQVLGMDLPVKPLTSVSNDVTRILWVTPDEWLIISSGDMIFDIEVALRAKLTGHYSLVNQSGGQTIIQLSGESARVMLKKSTPLDVHPKAFPVGKAATSVFAKSSALICRTGDMQWQLVVRRSFADYLWRWLLDAGQEFGLTIEK</sequence>
<dbReference type="RefSeq" id="WP_123014242.1">
    <property type="nucleotide sequence ID" value="NZ_AP024912.1"/>
</dbReference>
<organism evidence="1 2">
    <name type="scientific">Vibrio zhugei</name>
    <dbReference type="NCBI Taxonomy" id="2479546"/>
    <lineage>
        <taxon>Bacteria</taxon>
        <taxon>Pseudomonadati</taxon>
        <taxon>Pseudomonadota</taxon>
        <taxon>Gammaproteobacteria</taxon>
        <taxon>Vibrionales</taxon>
        <taxon>Vibrionaceae</taxon>
        <taxon>Vibrio</taxon>
    </lineage>
</organism>
<comment type="caution">
    <text evidence="1">The sequence shown here is derived from an EMBL/GenBank/DDBJ whole genome shotgun (WGS) entry which is preliminary data.</text>
</comment>